<dbReference type="PANTHER" id="PTHR11575">
    <property type="entry name" value="5'-NUCLEOTIDASE-RELATED"/>
    <property type="match status" value="1"/>
</dbReference>
<comment type="caution">
    <text evidence="2">The sequence shown here is derived from an EMBL/GenBank/DDBJ whole genome shotgun (WGS) entry which is preliminary data.</text>
</comment>
<dbReference type="SUPFAM" id="SSF63825">
    <property type="entry name" value="YWTD domain"/>
    <property type="match status" value="1"/>
</dbReference>
<protein>
    <recommendedName>
        <fullName evidence="1">Cadherin domain-containing protein</fullName>
    </recommendedName>
</protein>
<organism evidence="2 3">
    <name type="scientific">Aphanothece cf. minutissima CCALA 015</name>
    <dbReference type="NCBI Taxonomy" id="2107695"/>
    <lineage>
        <taxon>Bacteria</taxon>
        <taxon>Bacillati</taxon>
        <taxon>Cyanobacteriota</taxon>
        <taxon>Cyanophyceae</taxon>
        <taxon>Oscillatoriophycideae</taxon>
        <taxon>Chroococcales</taxon>
        <taxon>Aphanothecaceae</taxon>
        <taxon>Aphanothece</taxon>
    </lineage>
</organism>
<keyword evidence="3" id="KW-1185">Reference proteome</keyword>
<feature type="domain" description="Cadherin" evidence="1">
    <location>
        <begin position="1612"/>
        <end position="1713"/>
    </location>
</feature>
<dbReference type="Gene3D" id="2.150.10.10">
    <property type="entry name" value="Serralysin-like metalloprotease, C-terminal"/>
    <property type="match status" value="1"/>
</dbReference>
<dbReference type="InterPro" id="IPR011049">
    <property type="entry name" value="Serralysin-like_metalloprot_C"/>
</dbReference>
<dbReference type="Gene3D" id="3.60.21.10">
    <property type="match status" value="1"/>
</dbReference>
<reference evidence="2 3" key="2">
    <citation type="submission" date="2018-03" db="EMBL/GenBank/DDBJ databases">
        <title>The ancient ancestry and fast evolution of plastids.</title>
        <authorList>
            <person name="Moore K.R."/>
            <person name="Magnabosco C."/>
            <person name="Momper L."/>
            <person name="Gold D.A."/>
            <person name="Bosak T."/>
            <person name="Fournier G.P."/>
        </authorList>
    </citation>
    <scope>NUCLEOTIDE SEQUENCE [LARGE SCALE GENOMIC DNA]</scope>
    <source>
        <strain evidence="2 3">CCALA 015</strain>
    </source>
</reference>
<dbReference type="SUPFAM" id="SSF56300">
    <property type="entry name" value="Metallo-dependent phosphatases"/>
    <property type="match status" value="1"/>
</dbReference>
<accession>A0ABX5F652</accession>
<dbReference type="InterPro" id="IPR002126">
    <property type="entry name" value="Cadherin-like_dom"/>
</dbReference>
<dbReference type="Gene3D" id="2.60.40.60">
    <property type="entry name" value="Cadherins"/>
    <property type="match status" value="1"/>
</dbReference>
<reference evidence="2 3" key="1">
    <citation type="submission" date="2018-02" db="EMBL/GenBank/DDBJ databases">
        <authorList>
            <person name="Moore K."/>
            <person name="Momper L."/>
        </authorList>
    </citation>
    <scope>NUCLEOTIDE SEQUENCE [LARGE SCALE GENOMIC DNA]</scope>
    <source>
        <strain evidence="2 3">CCALA 015</strain>
    </source>
</reference>
<dbReference type="PRINTS" id="PR01607">
    <property type="entry name" value="APYRASEFAMLY"/>
</dbReference>
<evidence type="ECO:0000313" key="3">
    <source>
        <dbReference type="Proteomes" id="UP000238218"/>
    </source>
</evidence>
<dbReference type="SUPFAM" id="SSF51120">
    <property type="entry name" value="beta-Roll"/>
    <property type="match status" value="1"/>
</dbReference>
<dbReference type="PANTHER" id="PTHR11575:SF24">
    <property type="entry name" value="5'-NUCLEOTIDASE"/>
    <property type="match status" value="1"/>
</dbReference>
<dbReference type="InterPro" id="IPR029052">
    <property type="entry name" value="Metallo-depent_PP-like"/>
</dbReference>
<evidence type="ECO:0000259" key="1">
    <source>
        <dbReference type="PROSITE" id="PS50268"/>
    </source>
</evidence>
<dbReference type="InterPro" id="IPR011048">
    <property type="entry name" value="Haem_d1_sf"/>
</dbReference>
<dbReference type="SUPFAM" id="SSF51004">
    <property type="entry name" value="C-terminal (heme d1) domain of cytochrome cd1-nitrite reductase"/>
    <property type="match status" value="1"/>
</dbReference>
<dbReference type="InterPro" id="IPR006179">
    <property type="entry name" value="5_nucleotidase/apyrase"/>
</dbReference>
<sequence length="2054" mass="212160">MALTFSALDPFIQATSGVISLADLGANAEISAYNPASGYLYTVGGGSGAIVVSDLRDPANPLAVARATSTGNGETLQSAAVFGQLLAIAVQNAVKTDPGFVQFYDLSDPALPVHISTVTVGALPDMVKFSGDGTKLLVTNEGEPNSPYTIDPVGSISLIDTSGYLATVPVPPSALDVRSVGFEAWENRRAELINRGVRIGSRLGVTTTVAQDIEPEAIAISADGRTAWISLQENNAIAVLDLSGAAPVISTIFSAGIKDWSRGVASAENFTYELEYAAGTANQPAGVLAGGLSGLFFAGKETLNGAELDVYYSITDRGPNGDLIAGQRQFLDPDFQPSIYKLGMNRATGAVTELGRLGLNRPDGTPLTGLPQLAIKDDVPIDAANAPLAYDPFGIDSETISLFSLTIGGSTRQVFAVGDEYRGQISIFDAVSGNLIQRYIPAGQKAQLAAQHNVGGATPIGAETIDSLPAIYGNRWSNRGIEGMAFNPTDGLLYAFLQSPLDVDANGDGVTEGRSRSELTRILAIDPATGAPVKEHLYLLSGRAGQDKIGDVAFDPARGVFLVMERDSSRSLTGFKHVYEVDLRGATDTLPLTTAADQATGGWLGAIGVASPELLDNRRSLVDHDSNPATPTIFSTSSADALAAAGIRLAHKIELFNLPSIGGTLAYDKPEGLTIRDDGALVINYDNDFGTEGARGNAFTVVSFDGAGFDSSDRDGPSNSNLYRPISGLPLFGLTMPDGIAAFTDAQGRSFLLAVGEGDSREYPPDQGTTFVDLTRASDAALVSGTPFRDHPGVASLNAAFAAATGISRTRLNLLNDYGDISGDGLIDKPFSIGSRSLRIYDVQGNVVFDSSNALEELANSLGLMASGRDDDKGTEPEMVEIATVAGRTYAFVALERTTTSVAAVFDVTDPYNVAAVDPVVFPGSERVEGITFLRSPAGEPAGLVASSEGNDRVSVTGAAPLPSGTAFRLQLFHLADQEGGIAALDDAPRLSGVLNALRAQDIDLDGIPGFVNTLTLSSGDAWIPGLFYGASAQAYGAVGRGDVLIQNALGVQAVAFGNHEFDQGTAVVRDLIQANAAAAYPGTAFPYLSGNLNFVTDANLAGLVVPAGQAPRPNSITASVVFDVNGQKVGVVGATTPTLRTISSPGAVGVSPVPFGGTPTAAELDALAAEIQSDVDALLAANPGLNKVILLAHMQQISIEQALAERLRHVDIIVAGGSNTRLFDSDDLTRPGDSVQGPYPIVKTDADGRPVAVVNTDGNYKYLGRLVLDFDSQGVIIPESYDPTISGAFRTDAAGVAALNAEAFIDARVQQVVDNLREVIIAQESEWFGISEVFLNGNRNPGVRSEETNLGNLTADANLAYARQIDPSVVISLKNGGGIRNSIGQSVIPTGSVSGVPELLPTAAVLDAQGNVVKPEGGISRNDIANALSFNNGLSIVSVTPGELKALIEHGIAAGVNQGRFPQVGGMAFSYDLSRPAGSRVVNLAIQDEAGNDLDVVVRNGAVVGDPARSLRMVTLDFLASGGDGYPFAGLTNPNRLNITQSGGAPRTGVATFAADGSEQDALAEFLVANHSPANPFRGADTPAAQDTRLQNLAVRGDSVIDPVLTLTGGTVLENLPADTLVGQLSATDPDGNDTFVFSFAPNGNPDGLFRLDGDRLLTTAALDFEAGATRSLTLRVTGGDGISYERPFTITVGDLAEGAAVQPGVINGPGFAITQGVGGNPPGSAPSGRPLATGSLGAVQTSPITLSGESDPRARIENTDRWNGLKTLSLDADYWNPSLGSNLLVANFVDVRWDLSTAPPLDFDLQVVGAKRGAVDFGGGDDTLSWLFHSDGAARSNTATVSGGEGNDTLTFSSVGSSGIDDLLLADNARAGNGSQWNPSYDGRFSTAIASGGDGDDRIETQGSVRLQADGGEGRDTLIGALRNDTLIGGLGEDTLIGGGDAGGFRFTGRGSARRVVVSGGDLIDLRATGGGGDGAADTVIYGLEGGGVDRVVGFEAGLDRLQVLGGLGLAQVTEYQNGTFLSFAGKAGQGVLLEGVRGLSVGGAGDIQLLA</sequence>
<dbReference type="InterPro" id="IPR015943">
    <property type="entry name" value="WD40/YVTN_repeat-like_dom_sf"/>
</dbReference>
<dbReference type="EMBL" id="PVWP01000007">
    <property type="protein sequence ID" value="PSB36903.1"/>
    <property type="molecule type" value="Genomic_DNA"/>
</dbReference>
<dbReference type="Gene3D" id="3.90.780.10">
    <property type="entry name" value="5'-Nucleotidase, C-terminal domain"/>
    <property type="match status" value="1"/>
</dbReference>
<proteinExistence type="predicted"/>
<dbReference type="Gene3D" id="2.130.10.10">
    <property type="entry name" value="YVTN repeat-like/Quinoprotein amine dehydrogenase"/>
    <property type="match status" value="1"/>
</dbReference>
<dbReference type="Pfam" id="PF02872">
    <property type="entry name" value="5_nucleotid_C"/>
    <property type="match status" value="1"/>
</dbReference>
<gene>
    <name evidence="2" type="ORF">C7B81_10775</name>
</gene>
<evidence type="ECO:0000313" key="2">
    <source>
        <dbReference type="EMBL" id="PSB36903.1"/>
    </source>
</evidence>
<dbReference type="InterPro" id="IPR036907">
    <property type="entry name" value="5'-Nucleotdase_C_sf"/>
</dbReference>
<dbReference type="CDD" id="cd11304">
    <property type="entry name" value="Cadherin_repeat"/>
    <property type="match status" value="1"/>
</dbReference>
<dbReference type="InterPro" id="IPR027372">
    <property type="entry name" value="Phytase-like_dom"/>
</dbReference>
<dbReference type="InterPro" id="IPR008334">
    <property type="entry name" value="5'-Nucleotdase_C"/>
</dbReference>
<dbReference type="InterPro" id="IPR055188">
    <property type="entry name" value="Choice_anch_I"/>
</dbReference>
<dbReference type="SUPFAM" id="SSF55816">
    <property type="entry name" value="5'-nucleotidase (syn. UDP-sugar hydrolase), C-terminal domain"/>
    <property type="match status" value="1"/>
</dbReference>
<dbReference type="InterPro" id="IPR015919">
    <property type="entry name" value="Cadherin-like_sf"/>
</dbReference>
<dbReference type="PRINTS" id="PR00313">
    <property type="entry name" value="CABNDNGRPT"/>
</dbReference>
<dbReference type="Pfam" id="PF22494">
    <property type="entry name" value="choice_anch_I"/>
    <property type="match status" value="2"/>
</dbReference>
<dbReference type="SMART" id="SM00112">
    <property type="entry name" value="CA"/>
    <property type="match status" value="1"/>
</dbReference>
<dbReference type="Proteomes" id="UP000238218">
    <property type="component" value="Unassembled WGS sequence"/>
</dbReference>
<name>A0ABX5F652_9CHRO</name>
<dbReference type="SUPFAM" id="SSF49313">
    <property type="entry name" value="Cadherin-like"/>
    <property type="match status" value="1"/>
</dbReference>
<dbReference type="Pfam" id="PF13449">
    <property type="entry name" value="Phytase-like"/>
    <property type="match status" value="1"/>
</dbReference>
<dbReference type="PROSITE" id="PS50268">
    <property type="entry name" value="CADHERIN_2"/>
    <property type="match status" value="1"/>
</dbReference>